<organism evidence="2 3">
    <name type="scientific">Paenibacillus harenae</name>
    <dbReference type="NCBI Taxonomy" id="306543"/>
    <lineage>
        <taxon>Bacteria</taxon>
        <taxon>Bacillati</taxon>
        <taxon>Bacillota</taxon>
        <taxon>Bacilli</taxon>
        <taxon>Bacillales</taxon>
        <taxon>Paenibacillaceae</taxon>
        <taxon>Paenibacillus</taxon>
    </lineage>
</organism>
<comment type="caution">
    <text evidence="2">The sequence shown here is derived from an EMBL/GenBank/DDBJ whole genome shotgun (WGS) entry which is preliminary data.</text>
</comment>
<name>A0ABT9U3X3_PAEHA</name>
<accession>A0ABT9U3X3</accession>
<proteinExistence type="predicted"/>
<dbReference type="Proteomes" id="UP001229346">
    <property type="component" value="Unassembled WGS sequence"/>
</dbReference>
<evidence type="ECO:0000313" key="3">
    <source>
        <dbReference type="Proteomes" id="UP001229346"/>
    </source>
</evidence>
<feature type="compositionally biased region" description="Basic and acidic residues" evidence="1">
    <location>
        <begin position="18"/>
        <end position="27"/>
    </location>
</feature>
<dbReference type="EMBL" id="JAUSSU010000007">
    <property type="protein sequence ID" value="MDQ0114258.1"/>
    <property type="molecule type" value="Genomic_DNA"/>
</dbReference>
<gene>
    <name evidence="2" type="ORF">J2T15_003713</name>
</gene>
<feature type="region of interest" description="Disordered" evidence="1">
    <location>
        <begin position="1"/>
        <end position="27"/>
    </location>
</feature>
<evidence type="ECO:0000313" key="2">
    <source>
        <dbReference type="EMBL" id="MDQ0114258.1"/>
    </source>
</evidence>
<protein>
    <submittedName>
        <fullName evidence="2">Uncharacterized protein</fullName>
    </submittedName>
</protein>
<evidence type="ECO:0000256" key="1">
    <source>
        <dbReference type="SAM" id="MobiDB-lite"/>
    </source>
</evidence>
<keyword evidence="3" id="KW-1185">Reference proteome</keyword>
<sequence>MESLGEMNPFRFRPRGRNAGEKPIKGADRAHAASAEEHGITAALCFIEVTSLKI</sequence>
<reference evidence="2 3" key="1">
    <citation type="submission" date="2023-07" db="EMBL/GenBank/DDBJ databases">
        <title>Sorghum-associated microbial communities from plants grown in Nebraska, USA.</title>
        <authorList>
            <person name="Schachtman D."/>
        </authorList>
    </citation>
    <scope>NUCLEOTIDE SEQUENCE [LARGE SCALE GENOMIC DNA]</scope>
    <source>
        <strain evidence="2 3">CC482</strain>
    </source>
</reference>